<dbReference type="EMBL" id="JAUSSK010000002">
    <property type="protein sequence ID" value="MDQ0008983.1"/>
    <property type="molecule type" value="Genomic_DNA"/>
</dbReference>
<evidence type="ECO:0000313" key="4">
    <source>
        <dbReference type="Proteomes" id="UP001237737"/>
    </source>
</evidence>
<evidence type="ECO:0000256" key="1">
    <source>
        <dbReference type="SAM" id="MobiDB-lite"/>
    </source>
</evidence>
<accession>A0ABT9SVG4</accession>
<dbReference type="Pfam" id="PF20178">
    <property type="entry name" value="ToxA_N"/>
    <property type="match status" value="1"/>
</dbReference>
<dbReference type="InterPro" id="IPR046673">
    <property type="entry name" value="ToxA_N"/>
</dbReference>
<comment type="caution">
    <text evidence="3">The sequence shown here is derived from an EMBL/GenBank/DDBJ whole genome shotgun (WGS) entry which is preliminary data.</text>
</comment>
<feature type="region of interest" description="Disordered" evidence="1">
    <location>
        <begin position="973"/>
        <end position="1050"/>
    </location>
</feature>
<proteinExistence type="predicted"/>
<evidence type="ECO:0000259" key="2">
    <source>
        <dbReference type="Pfam" id="PF20178"/>
    </source>
</evidence>
<feature type="domain" description="Dermonecrotic toxin N-terminal" evidence="2">
    <location>
        <begin position="320"/>
        <end position="573"/>
    </location>
</feature>
<dbReference type="Proteomes" id="UP001237737">
    <property type="component" value="Unassembled WGS sequence"/>
</dbReference>
<reference evidence="3 4" key="1">
    <citation type="submission" date="2023-07" db="EMBL/GenBank/DDBJ databases">
        <title>Sorghum-associated microbial communities from plants grown in Nebraska, USA.</title>
        <authorList>
            <person name="Schachtman D."/>
        </authorList>
    </citation>
    <scope>NUCLEOTIDE SEQUENCE [LARGE SCALE GENOMIC DNA]</scope>
    <source>
        <strain evidence="3 4">CC60</strain>
    </source>
</reference>
<dbReference type="RefSeq" id="WP_306848130.1">
    <property type="nucleotide sequence ID" value="NZ_JAUSSK010000002.1"/>
</dbReference>
<protein>
    <recommendedName>
        <fullName evidence="2">Dermonecrotic toxin N-terminal domain-containing protein</fullName>
    </recommendedName>
</protein>
<feature type="compositionally biased region" description="Polar residues" evidence="1">
    <location>
        <begin position="996"/>
        <end position="1007"/>
    </location>
</feature>
<keyword evidence="4" id="KW-1185">Reference proteome</keyword>
<evidence type="ECO:0000313" key="3">
    <source>
        <dbReference type="EMBL" id="MDQ0008983.1"/>
    </source>
</evidence>
<organism evidence="3 4">
    <name type="scientific">Luteibacter jiangsuensis</name>
    <dbReference type="NCBI Taxonomy" id="637577"/>
    <lineage>
        <taxon>Bacteria</taxon>
        <taxon>Pseudomonadati</taxon>
        <taxon>Pseudomonadota</taxon>
        <taxon>Gammaproteobacteria</taxon>
        <taxon>Lysobacterales</taxon>
        <taxon>Rhodanobacteraceae</taxon>
        <taxon>Luteibacter</taxon>
    </lineage>
</organism>
<feature type="compositionally biased region" description="Polar residues" evidence="1">
    <location>
        <begin position="1031"/>
        <end position="1050"/>
    </location>
</feature>
<sequence>MDVPPTTPHAVVQLESEAAVEALRRLATTRDAFLRMYETQPTLDETHAQGAQRLLDALPGFWMSPEAAGGEIRSTLLGRHLANTMKEEATLRGLDGTLGEDAVSLATRVAMANDTPLPAGIHARELMLGDVPHAGSLIVVDDRTPHLALLFTTHGGWEAFDSHERLLESTRRRLLESIDAVDGAGMENDAFAEAKTQGAVGSREITAAVFPTLAKRLVEVQLGRIALAVDDHRIDGDDPGATTELGDRIRHELSPSAMLDIDAIESLREARLIEAAVALRLADVPYNVRTAWYEARDAYNDALAMASMLRAVTGMRQPLTLHAFASRELAAKLASLGIDESPEAITVEVARMKVLPEPLSALDPLPGSTNARRVSLVDLACQNIGRFSLETLHAMDAQGTSLRDRLGQGAIRDMVRDLDIANRYQTHIEQRLRQGAVGALARKLTMTVQAARMRLDATEARLSYYLSGEPRSFIDDREERGFRWIEAALDAPGGPVRVGRHEITVFQLMYRQVPLDGILIFGSRAPDSAPRIVMYTPDAPDGLTFREFASRQDAAKHLLYHPAFREYLLDRLPAEFATVSSNGARREFAGDHRAHWVLGPSRDTPYTLTAEPFGERQVHGDFLSAAYDATVEKYRRDTRFLSRSTTHADGDALLGYLQGRFNVDAPGRFIAATLAEVPASLARMTQASWRFYDHVKSGDTGQAFVAFTEGYVNALNLVVPPFVGGRHIAGAIVRSRTAPHGLANTGVRLPPPRVRFDDRYVARHLRTTGRPDENGIFRVRGQSYIEQDGKYFLVSYHDAYGRWRLGRPQGSLDTNFTGPLIERIDGRWAFAHDVGPRGGMRRLRQRFNRMSVAGDAPPPAAPAVEAVPPVAPVPEALPALDLPPVMEPLRAEITAVLTDNPSASPLVREDGTHLKFAVRPRSALIIDSNLHPDIAALSVHQRRVFLHELDARFPLASERVEVLNLRGWAHDDGRLVPSPPPSPSHSSPPGIAQGADIQSPSISSSTGDPAPPTPTLTPSQQGRWDDALNAARNTPRSPQRPSVDAASSTVTEPLPATEVVPFHEWPQRVWYFRERRFTAEFLPGVNVEGVTLADGAAWVRGPRSYPVSVLPPESPVRQLSEVLGMSPVHRSLQRDPLGYWMQIDTASLHEPWRVWAGPGANPPWTGPGFEMRRRVLPSGEYQYTLHSHAPIHIPSTHIINVGRRGERATPLGPVRH</sequence>
<name>A0ABT9SVG4_9GAMM</name>
<gene>
    <name evidence="3" type="ORF">J2T07_001160</name>
</gene>